<dbReference type="Pfam" id="PF08447">
    <property type="entry name" value="PAS_3"/>
    <property type="match status" value="1"/>
</dbReference>
<accession>A0AAV2T981</accession>
<proteinExistence type="predicted"/>
<dbReference type="AlphaFoldDB" id="A0AAV2T981"/>
<protein>
    <recommendedName>
        <fullName evidence="2">PAS domain-containing protein</fullName>
    </recommendedName>
</protein>
<dbReference type="InterPro" id="IPR013655">
    <property type="entry name" value="PAS_fold_3"/>
</dbReference>
<feature type="domain" description="PAS" evidence="2">
    <location>
        <begin position="610"/>
        <end position="645"/>
    </location>
</feature>
<feature type="compositionally biased region" description="Polar residues" evidence="1">
    <location>
        <begin position="340"/>
        <end position="349"/>
    </location>
</feature>
<organism evidence="3 4">
    <name type="scientific">Calicophoron daubneyi</name>
    <name type="common">Rumen fluke</name>
    <name type="synonym">Paramphistomum daubneyi</name>
    <dbReference type="NCBI Taxonomy" id="300641"/>
    <lineage>
        <taxon>Eukaryota</taxon>
        <taxon>Metazoa</taxon>
        <taxon>Spiralia</taxon>
        <taxon>Lophotrochozoa</taxon>
        <taxon>Platyhelminthes</taxon>
        <taxon>Trematoda</taxon>
        <taxon>Digenea</taxon>
        <taxon>Plagiorchiida</taxon>
        <taxon>Pronocephalata</taxon>
        <taxon>Paramphistomoidea</taxon>
        <taxon>Paramphistomidae</taxon>
        <taxon>Calicophoron</taxon>
    </lineage>
</organism>
<dbReference type="Proteomes" id="UP001497525">
    <property type="component" value="Unassembled WGS sequence"/>
</dbReference>
<gene>
    <name evidence="3" type="ORF">CDAUBV1_LOCUS5665</name>
</gene>
<evidence type="ECO:0000313" key="3">
    <source>
        <dbReference type="EMBL" id="CAL5132826.1"/>
    </source>
</evidence>
<evidence type="ECO:0000259" key="2">
    <source>
        <dbReference type="PROSITE" id="PS50112"/>
    </source>
</evidence>
<name>A0AAV2T981_CALDB</name>
<dbReference type="EMBL" id="CAXLJL010000145">
    <property type="protein sequence ID" value="CAL5132826.1"/>
    <property type="molecule type" value="Genomic_DNA"/>
</dbReference>
<feature type="region of interest" description="Disordered" evidence="1">
    <location>
        <begin position="333"/>
        <end position="382"/>
    </location>
</feature>
<dbReference type="PROSITE" id="PS50112">
    <property type="entry name" value="PAS"/>
    <property type="match status" value="1"/>
</dbReference>
<dbReference type="Gene3D" id="3.30.450.20">
    <property type="entry name" value="PAS domain"/>
    <property type="match status" value="1"/>
</dbReference>
<evidence type="ECO:0000256" key="1">
    <source>
        <dbReference type="SAM" id="MobiDB-lite"/>
    </source>
</evidence>
<reference evidence="3" key="1">
    <citation type="submission" date="2024-06" db="EMBL/GenBank/DDBJ databases">
        <authorList>
            <person name="Liu X."/>
            <person name="Lenzi L."/>
            <person name="Haldenby T S."/>
            <person name="Uol C."/>
        </authorList>
    </citation>
    <scope>NUCLEOTIDE SEQUENCE</scope>
</reference>
<feature type="region of interest" description="Disordered" evidence="1">
    <location>
        <begin position="562"/>
        <end position="581"/>
    </location>
</feature>
<feature type="region of interest" description="Disordered" evidence="1">
    <location>
        <begin position="793"/>
        <end position="818"/>
    </location>
</feature>
<dbReference type="InterPro" id="IPR000014">
    <property type="entry name" value="PAS"/>
</dbReference>
<feature type="compositionally biased region" description="Low complexity" evidence="1">
    <location>
        <begin position="357"/>
        <end position="378"/>
    </location>
</feature>
<dbReference type="SUPFAM" id="SSF55785">
    <property type="entry name" value="PYP-like sensor domain (PAS domain)"/>
    <property type="match status" value="1"/>
</dbReference>
<dbReference type="InterPro" id="IPR035965">
    <property type="entry name" value="PAS-like_dom_sf"/>
</dbReference>
<evidence type="ECO:0000313" key="4">
    <source>
        <dbReference type="Proteomes" id="UP001497525"/>
    </source>
</evidence>
<feature type="region of interest" description="Disordered" evidence="1">
    <location>
        <begin position="418"/>
        <end position="446"/>
    </location>
</feature>
<sequence>MCLPSPGSPDGARCYVVPVGSRKHSGIGNGLPPHGISPQPPEFPFLPSISEQVQSEVPEVKKETRTAVIDRDQQASVRREKSRIAAKFRRQKENQALVKLRLALPIQQYKPSTDVPPLRKDSGHMIEKNQSSTAIMVSDNCALQTECALYSVPNYRAANTLSRQHHLAPEFEKAVTVRLAGNALCLYDWLYTQEHADSFGPPVIGSLCGKLSPVLVSSGGAQTDRPLIDLPKHCSLSSSLGLFSRSLVGIIVDTVENTVVFAPPSYAQLIGISWNATIGLNLHELRSRQLSTSQLSPHVSKNKIPKINSCQSSIESGCSSPCLSSSSLTDSSTSLRLSEQNRSPFSVQSRGGERIGRSGCRNHSFSSSSSRRASTGSSQLNGVTQSGFTADLWRCTQTTGGFAQLTTLLPPGSSFPTPQLSNALYEDAPSDDVPKVAKSAGVTSSPSAHSSIALRQSSTHFQYAVCWSVAELPYHSPPGESSSSSSSWLQSISSKSSSSARHSMHPSSTLSVCLIHPVSLRPAAESLAVGCMPALDVSGDSTCTVSVDAQVHISQAPSSSQTLDLRSVDSSSPNPTLGSTLSDLSELPRTYHLLTDLRFLDVQPSFLFALGWKTSQLLGLSLLDLIHPDDLTFVATALDSITEIQPIITAFHRLRCESGEYRWARFLAFLHTGNSGATHERPNGIECGDDDQLLATRPPMRTNSSRAADQCSCPFRSAREQVDRKTPGRLRPTEMETSLTAKFQSTETPTTSPTLLPEPISPTPTVPLRLVICCHQFAHVSLSDDMNQSKNLSSLLSGSTSMTDTDRSHKLPQFQPDSDWTIHDSEFAEHLNPLERRCFSATSQPSLPQGKHIESPGTIVPVSHSPSRAQSTGVRSALSNLILNDDRSSSDSLICDVPFERTHSQPCSKDQNVTPPMSSTDSSISANDFLCRLDDLKSYTQYETEMEGVEIADEETLRIGSEMSVTDQPLDGIDAKLELVADGKTANNPNESTKGKPEDQNWVRQAPSFQPDFYNLQPLVIDKLCSPHIVYTTEFTHELPSEELDLIATPVASSNFSNDVDPPYYSIWRSYSSGSASNLESGDLHSALSSPIPTLYGDQPTTFWDMDQTTTAAAPQTSDNTIGSNSRVRNFSAAELELDRGPFLPQAEIYAVPSGYVLHPEHKSSGASPSAFWMSKRKRISSQSWKSDLGLSPSFGDSCVTAVLTLGSGEAVAASRTANVGGQTQGYEYLNRGGGGGYDDDLSSLVS</sequence>
<comment type="caution">
    <text evidence="3">The sequence shown here is derived from an EMBL/GenBank/DDBJ whole genome shotgun (WGS) entry which is preliminary data.</text>
</comment>